<dbReference type="InterPro" id="IPR030878">
    <property type="entry name" value="Ribosomal_uL15"/>
</dbReference>
<sequence length="150" mass="16146">VNDIIMKLSELKASPGSRKNRKRVGRGTGSGTGKTSGRGQKGQKSRSGGNPHPWFEGGQMPLYRRLPKRGFTNIFRKEIEIVNINQLAGLDVKGPITPEAMKEKGLIRKVDSVKILGNGELSGAVIVHAQKFSRSAVAKIEKSGGKAVTI</sequence>
<gene>
    <name evidence="6" type="ORF">METZ01_LOCUS320469</name>
</gene>
<feature type="region of interest" description="Disordered" evidence="4">
    <location>
        <begin position="1"/>
        <end position="61"/>
    </location>
</feature>
<dbReference type="PANTHER" id="PTHR12934:SF11">
    <property type="entry name" value="LARGE RIBOSOMAL SUBUNIT PROTEIN UL15M"/>
    <property type="match status" value="1"/>
</dbReference>
<dbReference type="EMBL" id="UINC01104459">
    <property type="protein sequence ID" value="SVC67615.1"/>
    <property type="molecule type" value="Genomic_DNA"/>
</dbReference>
<dbReference type="SUPFAM" id="SSF52080">
    <property type="entry name" value="Ribosomal proteins L15p and L18e"/>
    <property type="match status" value="1"/>
</dbReference>
<keyword evidence="2" id="KW-0689">Ribosomal protein</keyword>
<evidence type="ECO:0000259" key="5">
    <source>
        <dbReference type="Pfam" id="PF00828"/>
    </source>
</evidence>
<dbReference type="InterPro" id="IPR021131">
    <property type="entry name" value="Ribosomal_uL15/eL18"/>
</dbReference>
<dbReference type="Gene3D" id="3.100.10.10">
    <property type="match status" value="1"/>
</dbReference>
<dbReference type="GO" id="GO:0003735">
    <property type="term" value="F:structural constituent of ribosome"/>
    <property type="evidence" value="ECO:0007669"/>
    <property type="project" value="InterPro"/>
</dbReference>
<reference evidence="6" key="1">
    <citation type="submission" date="2018-05" db="EMBL/GenBank/DDBJ databases">
        <authorList>
            <person name="Lanie J.A."/>
            <person name="Ng W.-L."/>
            <person name="Kazmierczak K.M."/>
            <person name="Andrzejewski T.M."/>
            <person name="Davidsen T.M."/>
            <person name="Wayne K.J."/>
            <person name="Tettelin H."/>
            <person name="Glass J.I."/>
            <person name="Rusch D."/>
            <person name="Podicherti R."/>
            <person name="Tsui H.-C.T."/>
            <person name="Winkler M.E."/>
        </authorList>
    </citation>
    <scope>NUCLEOTIDE SEQUENCE</scope>
</reference>
<dbReference type="PROSITE" id="PS00475">
    <property type="entry name" value="RIBOSOMAL_L15"/>
    <property type="match status" value="1"/>
</dbReference>
<feature type="non-terminal residue" evidence="6">
    <location>
        <position position="1"/>
    </location>
</feature>
<dbReference type="AlphaFoldDB" id="A0A382P4S8"/>
<evidence type="ECO:0000256" key="4">
    <source>
        <dbReference type="SAM" id="MobiDB-lite"/>
    </source>
</evidence>
<evidence type="ECO:0000313" key="6">
    <source>
        <dbReference type="EMBL" id="SVC67615.1"/>
    </source>
</evidence>
<protein>
    <recommendedName>
        <fullName evidence="5">Large ribosomal subunit protein uL15/eL18 domain-containing protein</fullName>
    </recommendedName>
</protein>
<dbReference type="InterPro" id="IPR005749">
    <property type="entry name" value="Ribosomal_uL15_bac-type"/>
</dbReference>
<dbReference type="PANTHER" id="PTHR12934">
    <property type="entry name" value="50S RIBOSOMAL PROTEIN L15"/>
    <property type="match status" value="1"/>
</dbReference>
<dbReference type="InterPro" id="IPR036227">
    <property type="entry name" value="Ribosomal_uL15/eL18_sf"/>
</dbReference>
<feature type="compositionally biased region" description="Gly residues" evidence="4">
    <location>
        <begin position="26"/>
        <end position="40"/>
    </location>
</feature>
<organism evidence="6">
    <name type="scientific">marine metagenome</name>
    <dbReference type="NCBI Taxonomy" id="408172"/>
    <lineage>
        <taxon>unclassified sequences</taxon>
        <taxon>metagenomes</taxon>
        <taxon>ecological metagenomes</taxon>
    </lineage>
</organism>
<dbReference type="InterPro" id="IPR001196">
    <property type="entry name" value="Ribosomal_uL15_CS"/>
</dbReference>
<accession>A0A382P4S8</accession>
<evidence type="ECO:0000256" key="3">
    <source>
        <dbReference type="ARBA" id="ARBA00023274"/>
    </source>
</evidence>
<evidence type="ECO:0000256" key="1">
    <source>
        <dbReference type="ARBA" id="ARBA00007320"/>
    </source>
</evidence>
<dbReference type="HAMAP" id="MF_01341">
    <property type="entry name" value="Ribosomal_uL15"/>
    <property type="match status" value="1"/>
</dbReference>
<dbReference type="GO" id="GO:0022625">
    <property type="term" value="C:cytosolic large ribosomal subunit"/>
    <property type="evidence" value="ECO:0007669"/>
    <property type="project" value="TreeGrafter"/>
</dbReference>
<dbReference type="GO" id="GO:0006412">
    <property type="term" value="P:translation"/>
    <property type="evidence" value="ECO:0007669"/>
    <property type="project" value="InterPro"/>
</dbReference>
<dbReference type="Pfam" id="PF00828">
    <property type="entry name" value="Ribosomal_L27A"/>
    <property type="match status" value="1"/>
</dbReference>
<dbReference type="NCBIfam" id="TIGR01071">
    <property type="entry name" value="rplO_bact"/>
    <property type="match status" value="1"/>
</dbReference>
<evidence type="ECO:0000256" key="2">
    <source>
        <dbReference type="ARBA" id="ARBA00022980"/>
    </source>
</evidence>
<proteinExistence type="inferred from homology"/>
<feature type="domain" description="Large ribosomal subunit protein uL15/eL18" evidence="5">
    <location>
        <begin position="82"/>
        <end position="148"/>
    </location>
</feature>
<name>A0A382P4S8_9ZZZZ</name>
<keyword evidence="3" id="KW-0687">Ribonucleoprotein</keyword>
<comment type="similarity">
    <text evidence="1">Belongs to the universal ribosomal protein uL15 family.</text>
</comment>